<dbReference type="EMBL" id="CAJMWS010000937">
    <property type="protein sequence ID" value="CAE6469466.1"/>
    <property type="molecule type" value="Genomic_DNA"/>
</dbReference>
<protein>
    <recommendedName>
        <fullName evidence="4">BTB domain-containing protein</fullName>
    </recommendedName>
</protein>
<feature type="region of interest" description="Disordered" evidence="1">
    <location>
        <begin position="1"/>
        <end position="22"/>
    </location>
</feature>
<name>A0A8H3BXD2_9AGAM</name>
<evidence type="ECO:0000313" key="2">
    <source>
        <dbReference type="EMBL" id="CAE6469466.1"/>
    </source>
</evidence>
<evidence type="ECO:0000256" key="1">
    <source>
        <dbReference type="SAM" id="MobiDB-lite"/>
    </source>
</evidence>
<proteinExistence type="predicted"/>
<evidence type="ECO:0000313" key="3">
    <source>
        <dbReference type="Proteomes" id="UP000663846"/>
    </source>
</evidence>
<dbReference type="Proteomes" id="UP000663846">
    <property type="component" value="Unassembled WGS sequence"/>
</dbReference>
<gene>
    <name evidence="2" type="ORF">RDB_LOCUS172831</name>
</gene>
<comment type="caution">
    <text evidence="2">The sequence shown here is derived from an EMBL/GenBank/DDBJ whole genome shotgun (WGS) entry which is preliminary data.</text>
</comment>
<accession>A0A8H3BXD2</accession>
<sequence>MFKLPKGRADEPEEGSSPDHPIIMEGVTASDFVALLKVLYARNQPVLEASLIIPAFRLVNMWNFSELCTYLLPLAGKNLDDIDKIMFAREFRIKE</sequence>
<dbReference type="AlphaFoldDB" id="A0A8H3BXD2"/>
<organism evidence="2 3">
    <name type="scientific">Rhizoctonia solani</name>
    <dbReference type="NCBI Taxonomy" id="456999"/>
    <lineage>
        <taxon>Eukaryota</taxon>
        <taxon>Fungi</taxon>
        <taxon>Dikarya</taxon>
        <taxon>Basidiomycota</taxon>
        <taxon>Agaricomycotina</taxon>
        <taxon>Agaricomycetes</taxon>
        <taxon>Cantharellales</taxon>
        <taxon>Ceratobasidiaceae</taxon>
        <taxon>Rhizoctonia</taxon>
    </lineage>
</organism>
<reference evidence="2" key="1">
    <citation type="submission" date="2021-01" db="EMBL/GenBank/DDBJ databases">
        <authorList>
            <person name="Kaushik A."/>
        </authorList>
    </citation>
    <scope>NUCLEOTIDE SEQUENCE</scope>
    <source>
        <strain evidence="2">AG1-1C</strain>
    </source>
</reference>
<evidence type="ECO:0008006" key="4">
    <source>
        <dbReference type="Google" id="ProtNLM"/>
    </source>
</evidence>